<gene>
    <name evidence="5" type="primary">fnr_1</name>
    <name evidence="5" type="ORF">ERS852407_02980</name>
</gene>
<organism evidence="5 6">
    <name type="scientific">Hungatella hathewayi</name>
    <dbReference type="NCBI Taxonomy" id="154046"/>
    <lineage>
        <taxon>Bacteria</taxon>
        <taxon>Bacillati</taxon>
        <taxon>Bacillota</taxon>
        <taxon>Clostridia</taxon>
        <taxon>Lachnospirales</taxon>
        <taxon>Lachnospiraceae</taxon>
        <taxon>Hungatella</taxon>
    </lineage>
</organism>
<protein>
    <submittedName>
        <fullName evidence="5">Fumarate and nitrate reduction regulatory protein</fullName>
    </submittedName>
</protein>
<evidence type="ECO:0000256" key="3">
    <source>
        <dbReference type="ARBA" id="ARBA00023163"/>
    </source>
</evidence>
<dbReference type="RefSeq" id="WP_055656309.1">
    <property type="nucleotide sequence ID" value="NZ_CABIXC010000007.1"/>
</dbReference>
<proteinExistence type="predicted"/>
<dbReference type="InterPro" id="IPR012318">
    <property type="entry name" value="HTH_CRP"/>
</dbReference>
<evidence type="ECO:0000313" key="5">
    <source>
        <dbReference type="EMBL" id="CUO49124.1"/>
    </source>
</evidence>
<evidence type="ECO:0000313" key="6">
    <source>
        <dbReference type="Proteomes" id="UP000095651"/>
    </source>
</evidence>
<dbReference type="InterPro" id="IPR018490">
    <property type="entry name" value="cNMP-bd_dom_sf"/>
</dbReference>
<keyword evidence="2" id="KW-0238">DNA-binding</keyword>
<dbReference type="Pfam" id="PF13545">
    <property type="entry name" value="HTH_Crp_2"/>
    <property type="match status" value="1"/>
</dbReference>
<evidence type="ECO:0000256" key="1">
    <source>
        <dbReference type="ARBA" id="ARBA00023015"/>
    </source>
</evidence>
<reference evidence="5 6" key="1">
    <citation type="submission" date="2015-09" db="EMBL/GenBank/DDBJ databases">
        <authorList>
            <consortium name="Pathogen Informatics"/>
        </authorList>
    </citation>
    <scope>NUCLEOTIDE SEQUENCE [LARGE SCALE GENOMIC DNA]</scope>
    <source>
        <strain evidence="5 6">2789STDY5608850</strain>
    </source>
</reference>
<sequence>MKESLLKIITDSGTRITMPKDIVLNKKYDKYISNYVYLLEEGICALNSITKQGEEKVYLYFRPYRLIGFNQFVVSAERLNASAPEFSVVTKTTCTLYQIPYCTFQELVLSNREFNAFLMETLADNYNDALIHFHLMQEESVVVRLCHLLFEVSQLRGGIRVVPRFFTYAEMAKYLGCHSVTVSRIMAKLKQQGFVTKTPSGIAIEQEDALQELINSESRFQY</sequence>
<dbReference type="Gene3D" id="2.60.120.10">
    <property type="entry name" value="Jelly Rolls"/>
    <property type="match status" value="1"/>
</dbReference>
<evidence type="ECO:0000256" key="2">
    <source>
        <dbReference type="ARBA" id="ARBA00023125"/>
    </source>
</evidence>
<keyword evidence="3" id="KW-0804">Transcription</keyword>
<dbReference type="AlphaFoldDB" id="A0A174FFY2"/>
<dbReference type="SUPFAM" id="SSF46785">
    <property type="entry name" value="Winged helix' DNA-binding domain"/>
    <property type="match status" value="1"/>
</dbReference>
<dbReference type="InterPro" id="IPR036390">
    <property type="entry name" value="WH_DNA-bd_sf"/>
</dbReference>
<feature type="domain" description="HTH crp-type" evidence="4">
    <location>
        <begin position="139"/>
        <end position="208"/>
    </location>
</feature>
<evidence type="ECO:0000259" key="4">
    <source>
        <dbReference type="PROSITE" id="PS51063"/>
    </source>
</evidence>
<dbReference type="SUPFAM" id="SSF51206">
    <property type="entry name" value="cAMP-binding domain-like"/>
    <property type="match status" value="1"/>
</dbReference>
<accession>A0A174FFY2</accession>
<keyword evidence="1" id="KW-0805">Transcription regulation</keyword>
<name>A0A174FFY2_9FIRM</name>
<dbReference type="Proteomes" id="UP000095651">
    <property type="component" value="Unassembled WGS sequence"/>
</dbReference>
<dbReference type="SMART" id="SM00419">
    <property type="entry name" value="HTH_CRP"/>
    <property type="match status" value="1"/>
</dbReference>
<dbReference type="GO" id="GO:0006355">
    <property type="term" value="P:regulation of DNA-templated transcription"/>
    <property type="evidence" value="ECO:0007669"/>
    <property type="project" value="InterPro"/>
</dbReference>
<dbReference type="GO" id="GO:0003677">
    <property type="term" value="F:DNA binding"/>
    <property type="evidence" value="ECO:0007669"/>
    <property type="project" value="UniProtKB-KW"/>
</dbReference>
<dbReference type="InterPro" id="IPR014710">
    <property type="entry name" value="RmlC-like_jellyroll"/>
</dbReference>
<dbReference type="EMBL" id="CYZE01000007">
    <property type="protein sequence ID" value="CUO49124.1"/>
    <property type="molecule type" value="Genomic_DNA"/>
</dbReference>
<dbReference type="PROSITE" id="PS51063">
    <property type="entry name" value="HTH_CRP_2"/>
    <property type="match status" value="1"/>
</dbReference>